<dbReference type="GO" id="GO:0006801">
    <property type="term" value="P:superoxide metabolic process"/>
    <property type="evidence" value="ECO:0007669"/>
    <property type="project" value="InterPro"/>
</dbReference>
<sequence>MLLPACILFLMWGFASCLRYRADINMMGVTGWVFFDSRDQKATVNLTGKSTCRSYNISLTVFPVMYGHFASPCQKSHIGDNVFTFSINTLQTFVNVSTLFAKNPRLEALSVLVETCNGARACAGLTPESQRVKTWQARFFGPVAGNIYIRQVTGEQGAGILSNLLDFKQTRTFQNVSILVSQSSATSCATLLGSLDPASLTNLGLLNVGSPLEPVKSRLDIAAFRSGDRFALLNLGSSYGCAEIRTVAPKVVSAVLNMRAIKGYYTFRQESPFDLTTITVNLTNLNKRVGPYHVHQFPVPQMGSPSESSCSDNNVGGHWNPFNVNVQTPAYPPPKGSTHDHFEVGDLSARHGSLENANNFQGTFTDWNLPLFARNSIVGRSVVIHQPNGTRFACASIGYPGEVTVAKAVFQSPAVGTVLFTQLSSDPYSDVSVFLDLSNGRPSTPATQNHSWHIHNNPISTETDSDQGRCLSTGGHWNPFNIDTNLSSYAINCSPNSPLACEVGDISGKHKALELQPQVGKVASKSFFTDTTSWVSGMIGRSLVVHGPNHTAPRIACANITLFRFPSARSESWFGPGSSDGQIQLSQVSPQGPTILNISFTGLNSRASGYHVHILPIKNVGEPCSDSNIMGHFNPFYVNTASSPTPGNGTVDQYEIGDISGKFGTLEGQNDFQNLYLDSNMPLSGSNSIIGRSLVIHYTNSSRMRCADISAENLTDGNWVIAKAIFNDAVTGTVSMSQQTFPDGSYGDVIIEVDLRASQLFNVTEASWYITEGQVGSDGHTCAGEVEMYNPFNMTAGNSSCSQVSPLACEVGDLTGRHGSISLLKRQLYTDVHLQLAGDFTVVQRSLVLRLKNITTACADILPQSPSAKQIFSKVPTFSRYDFRKRVADVLNLNISRVSILPGSPSARPDGKCQEVNFLVSGEVSQEKLKSVKTSEQMGVFRESKACTSSGNAGMMLVPGRMLLIVMTTAGCLLRSLIQQ</sequence>
<accession>A0A9W7T670</accession>
<keyword evidence="4" id="KW-1185">Reference proteome</keyword>
<keyword evidence="1" id="KW-0732">Signal</keyword>
<dbReference type="EMBL" id="JAFHDT010000025">
    <property type="protein sequence ID" value="KAI7791472.1"/>
    <property type="molecule type" value="Genomic_DNA"/>
</dbReference>
<organism evidence="3 4">
    <name type="scientific">Triplophysa rosa</name>
    <name type="common">Cave loach</name>
    <dbReference type="NCBI Taxonomy" id="992332"/>
    <lineage>
        <taxon>Eukaryota</taxon>
        <taxon>Metazoa</taxon>
        <taxon>Chordata</taxon>
        <taxon>Craniata</taxon>
        <taxon>Vertebrata</taxon>
        <taxon>Euteleostomi</taxon>
        <taxon>Actinopterygii</taxon>
        <taxon>Neopterygii</taxon>
        <taxon>Teleostei</taxon>
        <taxon>Ostariophysi</taxon>
        <taxon>Cypriniformes</taxon>
        <taxon>Nemacheilidae</taxon>
        <taxon>Triplophysa</taxon>
    </lineage>
</organism>
<dbReference type="InterPro" id="IPR053257">
    <property type="entry name" value="Cu-only_SOD"/>
</dbReference>
<dbReference type="SUPFAM" id="SSF49329">
    <property type="entry name" value="Cu,Zn superoxide dismutase-like"/>
    <property type="match status" value="4"/>
</dbReference>
<dbReference type="InterPro" id="IPR001424">
    <property type="entry name" value="SOD_Cu_Zn_dom"/>
</dbReference>
<dbReference type="Proteomes" id="UP001059041">
    <property type="component" value="Linkage Group LG25"/>
</dbReference>
<dbReference type="OrthoDB" id="159229at2759"/>
<evidence type="ECO:0000313" key="4">
    <source>
        <dbReference type="Proteomes" id="UP001059041"/>
    </source>
</evidence>
<feature type="domain" description="Superoxide dismutase copper/zinc binding" evidence="2">
    <location>
        <begin position="581"/>
        <end position="700"/>
    </location>
</feature>
<dbReference type="PANTHER" id="PTHR20910:SF1">
    <property type="entry name" value="SUPEROXIDE DISMUTASE COPPER_ZINC BINDING DOMAIN-CONTAINING PROTEIN"/>
    <property type="match status" value="1"/>
</dbReference>
<protein>
    <recommendedName>
        <fullName evidence="2">Superoxide dismutase copper/zinc binding domain-containing protein</fullName>
    </recommendedName>
</protein>
<evidence type="ECO:0000256" key="1">
    <source>
        <dbReference type="SAM" id="SignalP"/>
    </source>
</evidence>
<gene>
    <name evidence="3" type="ORF">IRJ41_020029</name>
</gene>
<comment type="caution">
    <text evidence="3">The sequence shown here is derived from an EMBL/GenBank/DDBJ whole genome shotgun (WGS) entry which is preliminary data.</text>
</comment>
<proteinExistence type="predicted"/>
<feature type="chain" id="PRO_5040781490" description="Superoxide dismutase copper/zinc binding domain-containing protein" evidence="1">
    <location>
        <begin position="18"/>
        <end position="980"/>
    </location>
</feature>
<dbReference type="PANTHER" id="PTHR20910">
    <property type="entry name" value="AGAP001623-PA"/>
    <property type="match status" value="1"/>
</dbReference>
<feature type="domain" description="Superoxide dismutase copper/zinc binding" evidence="2">
    <location>
        <begin position="262"/>
        <end position="387"/>
    </location>
</feature>
<evidence type="ECO:0000313" key="3">
    <source>
        <dbReference type="EMBL" id="KAI7791472.1"/>
    </source>
</evidence>
<reference evidence="3" key="1">
    <citation type="submission" date="2021-02" db="EMBL/GenBank/DDBJ databases">
        <title>Comparative genomics reveals that relaxation of natural selection precedes convergent phenotypic evolution of cavefish.</title>
        <authorList>
            <person name="Peng Z."/>
        </authorList>
    </citation>
    <scope>NUCLEOTIDE SEQUENCE</scope>
    <source>
        <tissue evidence="3">Muscle</tissue>
    </source>
</reference>
<dbReference type="Gene3D" id="2.60.40.200">
    <property type="entry name" value="Superoxide dismutase, copper/zinc binding domain"/>
    <property type="match status" value="4"/>
</dbReference>
<dbReference type="AlphaFoldDB" id="A0A9W7T670"/>
<evidence type="ECO:0000259" key="2">
    <source>
        <dbReference type="Pfam" id="PF00080"/>
    </source>
</evidence>
<name>A0A9W7T670_TRIRA</name>
<dbReference type="InterPro" id="IPR036423">
    <property type="entry name" value="SOD-like_Cu/Zn_dom_sf"/>
</dbReference>
<feature type="domain" description="Superoxide dismutase copper/zinc binding" evidence="2">
    <location>
        <begin position="415"/>
        <end position="550"/>
    </location>
</feature>
<feature type="signal peptide" evidence="1">
    <location>
        <begin position="1"/>
        <end position="17"/>
    </location>
</feature>
<dbReference type="GO" id="GO:0046872">
    <property type="term" value="F:metal ion binding"/>
    <property type="evidence" value="ECO:0007669"/>
    <property type="project" value="InterPro"/>
</dbReference>
<dbReference type="Pfam" id="PF00080">
    <property type="entry name" value="Sod_Cu"/>
    <property type="match status" value="3"/>
</dbReference>